<name>A0ABV2JVB8_9GAMM</name>
<evidence type="ECO:0000313" key="2">
    <source>
        <dbReference type="EMBL" id="MET3652781.1"/>
    </source>
</evidence>
<accession>A0ABV2JVB8</accession>
<dbReference type="Proteomes" id="UP001549184">
    <property type="component" value="Unassembled WGS sequence"/>
</dbReference>
<feature type="transmembrane region" description="Helical" evidence="1">
    <location>
        <begin position="87"/>
        <end position="107"/>
    </location>
</feature>
<dbReference type="EMBL" id="JBEPMU010000003">
    <property type="protein sequence ID" value="MET3652781.1"/>
    <property type="molecule type" value="Genomic_DNA"/>
</dbReference>
<organism evidence="2 3">
    <name type="scientific">Dyella japonica</name>
    <dbReference type="NCBI Taxonomy" id="231455"/>
    <lineage>
        <taxon>Bacteria</taxon>
        <taxon>Pseudomonadati</taxon>
        <taxon>Pseudomonadota</taxon>
        <taxon>Gammaproteobacteria</taxon>
        <taxon>Lysobacterales</taxon>
        <taxon>Rhodanobacteraceae</taxon>
        <taxon>Dyella</taxon>
    </lineage>
</organism>
<proteinExistence type="predicted"/>
<keyword evidence="1" id="KW-0472">Membrane</keyword>
<keyword evidence="1" id="KW-0812">Transmembrane</keyword>
<keyword evidence="3" id="KW-1185">Reference proteome</keyword>
<protein>
    <recommendedName>
        <fullName evidence="4">DUF2029 domain-containing protein</fullName>
    </recommendedName>
</protein>
<feature type="transmembrane region" description="Helical" evidence="1">
    <location>
        <begin position="19"/>
        <end position="37"/>
    </location>
</feature>
<reference evidence="2 3" key="1">
    <citation type="submission" date="2024-06" db="EMBL/GenBank/DDBJ databases">
        <title>Sorghum-associated microbial communities from plants grown in Nebraska, USA.</title>
        <authorList>
            <person name="Schachtman D."/>
        </authorList>
    </citation>
    <scope>NUCLEOTIDE SEQUENCE [LARGE SCALE GENOMIC DNA]</scope>
    <source>
        <strain evidence="2 3">1073</strain>
    </source>
</reference>
<evidence type="ECO:0000256" key="1">
    <source>
        <dbReference type="SAM" id="Phobius"/>
    </source>
</evidence>
<feature type="transmembrane region" description="Helical" evidence="1">
    <location>
        <begin position="247"/>
        <end position="273"/>
    </location>
</feature>
<feature type="transmembrane region" description="Helical" evidence="1">
    <location>
        <begin position="412"/>
        <end position="431"/>
    </location>
</feature>
<feature type="transmembrane region" description="Helical" evidence="1">
    <location>
        <begin position="285"/>
        <end position="306"/>
    </location>
</feature>
<feature type="transmembrane region" description="Helical" evidence="1">
    <location>
        <begin position="342"/>
        <end position="359"/>
    </location>
</feature>
<feature type="transmembrane region" description="Helical" evidence="1">
    <location>
        <begin position="194"/>
        <end position="213"/>
    </location>
</feature>
<feature type="transmembrane region" description="Helical" evidence="1">
    <location>
        <begin position="159"/>
        <end position="182"/>
    </location>
</feature>
<sequence>MDEQYGSTARLMENGRVEWALILIGLACLLMTLHPEVSSDGAIRYQAIEALLGRGGSIQIKFSLVQPLLTVPLAWVASVLHLPERKFVAHFNALVFIAGAAYLYRLISAQYSPRVARIGLLVLGCASMVPHHLQWYFSEVLCSILLAIGVLSIQRRPILSSLCFALALANGPALIVPFGIVAALHFRFGRTKRWSPLVGVAIAMLLTVFENYLKYGSVTGNPYLAAAEKGLTTVLPYSGKPGFSYPFFFGALSILFSFGKGLVFYIPGALLFLNRPVRHMLRGTVMDRVMMGTFAILVVTFYAKWWAWYGGGYWGPRFFLFLSFISALLMALAIVQPQRSAGFLTCMLGILVLSIWGSIDGYLFGQTAMDTCWENQFALEMLCWYTPEFSALWRPFVTGDVGGAWDHPRAPFALWQCVAGGYLVVQLLKAYRASSKGPETTTP</sequence>
<gene>
    <name evidence="2" type="ORF">ABIC75_002513</name>
</gene>
<evidence type="ECO:0000313" key="3">
    <source>
        <dbReference type="Proteomes" id="UP001549184"/>
    </source>
</evidence>
<dbReference type="RefSeq" id="WP_354014169.1">
    <property type="nucleotide sequence ID" value="NZ_JBEPMU010000003.1"/>
</dbReference>
<comment type="caution">
    <text evidence="2">The sequence shown here is derived from an EMBL/GenBank/DDBJ whole genome shotgun (WGS) entry which is preliminary data.</text>
</comment>
<evidence type="ECO:0008006" key="4">
    <source>
        <dbReference type="Google" id="ProtNLM"/>
    </source>
</evidence>
<feature type="transmembrane region" description="Helical" evidence="1">
    <location>
        <begin position="135"/>
        <end position="153"/>
    </location>
</feature>
<feature type="transmembrane region" description="Helical" evidence="1">
    <location>
        <begin position="318"/>
        <end position="335"/>
    </location>
</feature>
<keyword evidence="1" id="KW-1133">Transmembrane helix</keyword>